<name>A0A1W6F7Q1_HYDRE</name>
<reference evidence="2" key="1">
    <citation type="journal article" date="2017" name="PeerJ">
        <title>lastomes of the green algae Hydrodictyon reticulatum and Pediastrum duplex (Sphaeropleales, Chlorophyceae).</title>
        <authorList>
            <person name="McManus H.A."/>
            <person name="Sanchez D."/>
            <person name="Karol K.G."/>
        </authorList>
    </citation>
    <scope>NUCLEOTIDE SEQUENCE</scope>
</reference>
<feature type="transmembrane region" description="Helical" evidence="1">
    <location>
        <begin position="79"/>
        <end position="98"/>
    </location>
</feature>
<protein>
    <submittedName>
        <fullName evidence="2">Uncharacterized protein</fullName>
    </submittedName>
</protein>
<feature type="transmembrane region" description="Helical" evidence="1">
    <location>
        <begin position="54"/>
        <end position="73"/>
    </location>
</feature>
<keyword evidence="1" id="KW-0472">Membrane</keyword>
<keyword evidence="2" id="KW-0934">Plastid</keyword>
<sequence length="102" mass="11856">MNNYPSIAGNETLIRFKDFDKKLNPKIIFEDSYVLALENSFLENFLKESLKGEFLLKYSLISSVILNMIVFDIETNNSQLIFGFYFASLNCLFNLLLIKILQ</sequence>
<keyword evidence="2" id="KW-0150">Chloroplast</keyword>
<keyword evidence="1" id="KW-0812">Transmembrane</keyword>
<keyword evidence="1" id="KW-1133">Transmembrane helix</keyword>
<evidence type="ECO:0000256" key="1">
    <source>
        <dbReference type="SAM" id="Phobius"/>
    </source>
</evidence>
<dbReference type="AlphaFoldDB" id="A0A1W6F7Q1"/>
<proteinExistence type="predicted"/>
<dbReference type="EMBL" id="KY114065">
    <property type="protein sequence ID" value="ARK36687.1"/>
    <property type="molecule type" value="Genomic_DNA"/>
</dbReference>
<organism evidence="2">
    <name type="scientific">Hydrodictyon reticulatum</name>
    <name type="common">Water net</name>
    <name type="synonym">Conferva reticulatum</name>
    <dbReference type="NCBI Taxonomy" id="3107"/>
    <lineage>
        <taxon>Eukaryota</taxon>
        <taxon>Viridiplantae</taxon>
        <taxon>Chlorophyta</taxon>
        <taxon>core chlorophytes</taxon>
        <taxon>Chlorophyceae</taxon>
        <taxon>CS clade</taxon>
        <taxon>Sphaeropleales</taxon>
        <taxon>Hydrodictyaceae</taxon>
        <taxon>Hydrodictyon</taxon>
    </lineage>
</organism>
<gene>
    <name evidence="2" type="primary">orf102b</name>
</gene>
<accession>A0A1W6F7Q1</accession>
<dbReference type="GeneID" id="32880359"/>
<geneLocation type="chloroplast" evidence="2"/>
<evidence type="ECO:0000313" key="2">
    <source>
        <dbReference type="EMBL" id="ARK36687.1"/>
    </source>
</evidence>
<dbReference type="RefSeq" id="YP_009364215.1">
    <property type="nucleotide sequence ID" value="NC_034655.1"/>
</dbReference>